<organism evidence="1 2">
    <name type="scientific">Actinoplanes friuliensis DSM 7358</name>
    <dbReference type="NCBI Taxonomy" id="1246995"/>
    <lineage>
        <taxon>Bacteria</taxon>
        <taxon>Bacillati</taxon>
        <taxon>Actinomycetota</taxon>
        <taxon>Actinomycetes</taxon>
        <taxon>Micromonosporales</taxon>
        <taxon>Micromonosporaceae</taxon>
        <taxon>Actinoplanes</taxon>
    </lineage>
</organism>
<dbReference type="eggNOG" id="ENOG5032I9B">
    <property type="taxonomic scope" value="Bacteria"/>
</dbReference>
<dbReference type="KEGG" id="afs:AFR_12535"/>
<keyword evidence="2" id="KW-1185">Reference proteome</keyword>
<evidence type="ECO:0000313" key="2">
    <source>
        <dbReference type="Proteomes" id="UP000017746"/>
    </source>
</evidence>
<dbReference type="Proteomes" id="UP000017746">
    <property type="component" value="Chromosome"/>
</dbReference>
<protein>
    <submittedName>
        <fullName evidence="1">Putative transcriptional regulator</fullName>
    </submittedName>
</protein>
<gene>
    <name evidence="1" type="ORF">AFR_12535</name>
</gene>
<dbReference type="PATRIC" id="fig|1246995.3.peg.2546"/>
<reference evidence="1 2" key="1">
    <citation type="journal article" date="2014" name="J. Biotechnol.">
        <title>Complete genome sequence of the actinobacterium Actinoplanes friuliensis HAG 010964, producer of the lipopeptide antibiotic friulimycin.</title>
        <authorList>
            <person name="Ruckert C."/>
            <person name="Szczepanowski R."/>
            <person name="Albersmeier A."/>
            <person name="Goesmann A."/>
            <person name="Fischer N."/>
            <person name="Steinkamper A."/>
            <person name="Puhler A."/>
            <person name="Biener R."/>
            <person name="Schwartz D."/>
            <person name="Kalinowski J."/>
        </authorList>
    </citation>
    <scope>NUCLEOTIDE SEQUENCE [LARGE SCALE GENOMIC DNA]</scope>
    <source>
        <strain evidence="1 2">DSM 7358</strain>
    </source>
</reference>
<dbReference type="AlphaFoldDB" id="U5VUX4"/>
<name>U5VUX4_9ACTN</name>
<dbReference type="EMBL" id="CP006272">
    <property type="protein sequence ID" value="AGZ40793.1"/>
    <property type="molecule type" value="Genomic_DNA"/>
</dbReference>
<proteinExistence type="predicted"/>
<accession>U5VUX4</accession>
<sequence length="89" mass="9481">MIAASRFVTAHALFEGRADLEGYPFQLLGVVSQRGTGTENLSAALAGAEMLIPYGWELVNVSEFTGSNHACAVMRRKAARFPVAGEPTP</sequence>
<evidence type="ECO:0000313" key="1">
    <source>
        <dbReference type="EMBL" id="AGZ40793.1"/>
    </source>
</evidence>
<dbReference type="HOGENOM" id="CLU_188864_0_0_11"/>